<comment type="function">
    <text evidence="11">Catalyzes the addition and repair of the essential 3'-terminal CCA sequence in tRNAs without using a nucleic acid template. Adds these three nucleotides in the order of C, C, and A to the tRNA nucleotide-73, using CTP and ATP as substrates and producing inorganic pyrophosphate. tRNA 3'-terminal CCA addition is required both for tRNA processing and repair. Also involved in tRNA surveillance by mediating tandem CCA addition to generate a CCACCA at the 3' terminus of unstable tRNAs. While stable tRNAs receive only 3'-terminal CCA, unstable tRNAs are marked with CCACCA and rapidly degraded.</text>
</comment>
<dbReference type="InterPro" id="IPR050124">
    <property type="entry name" value="tRNA_CCA-adding_enzyme"/>
</dbReference>
<dbReference type="EMBL" id="WJPP01000003">
    <property type="protein sequence ID" value="MRH78272.1"/>
    <property type="molecule type" value="Genomic_DNA"/>
</dbReference>
<dbReference type="PANTHER" id="PTHR47545">
    <property type="entry name" value="MULTIFUNCTIONAL CCA PROTEIN"/>
    <property type="match status" value="1"/>
</dbReference>
<evidence type="ECO:0000313" key="15">
    <source>
        <dbReference type="Proteomes" id="UP000433788"/>
    </source>
</evidence>
<dbReference type="GO" id="GO:0016787">
    <property type="term" value="F:hydrolase activity"/>
    <property type="evidence" value="ECO:0007669"/>
    <property type="project" value="UniProtKB-KW"/>
</dbReference>
<name>A0A6N7QQI6_9GAMM</name>
<dbReference type="GO" id="GO:0005524">
    <property type="term" value="F:ATP binding"/>
    <property type="evidence" value="ECO:0007669"/>
    <property type="project" value="UniProtKB-UniRule"/>
</dbReference>
<dbReference type="GO" id="GO:0000049">
    <property type="term" value="F:tRNA binding"/>
    <property type="evidence" value="ECO:0007669"/>
    <property type="project" value="UniProtKB-UniRule"/>
</dbReference>
<dbReference type="EC" id="2.7.7.72" evidence="11"/>
<evidence type="ECO:0000256" key="11">
    <source>
        <dbReference type="HAMAP-Rule" id="MF_01262"/>
    </source>
</evidence>
<evidence type="ECO:0000313" key="14">
    <source>
        <dbReference type="EMBL" id="MRH78272.1"/>
    </source>
</evidence>
<evidence type="ECO:0000256" key="3">
    <source>
        <dbReference type="ARBA" id="ARBA00022694"/>
    </source>
</evidence>
<dbReference type="InterPro" id="IPR012006">
    <property type="entry name" value="CCA_bact"/>
</dbReference>
<keyword evidence="9 11" id="KW-0460">Magnesium</keyword>
<feature type="binding site" evidence="11">
    <location>
        <position position="12"/>
    </location>
    <ligand>
        <name>CTP</name>
        <dbReference type="ChEBI" id="CHEBI:37563"/>
    </ligand>
</feature>
<dbReference type="Pfam" id="PF12627">
    <property type="entry name" value="PolyA_pol_RNAbd"/>
    <property type="match status" value="1"/>
</dbReference>
<dbReference type="SUPFAM" id="SSF81891">
    <property type="entry name" value="Poly A polymerase C-terminal region-like"/>
    <property type="match status" value="1"/>
</dbReference>
<dbReference type="Pfam" id="PF01743">
    <property type="entry name" value="PolyA_pol"/>
    <property type="match status" value="1"/>
</dbReference>
<keyword evidence="10 11" id="KW-0694">RNA-binding</keyword>
<feature type="binding site" evidence="11">
    <location>
        <position position="144"/>
    </location>
    <ligand>
        <name>ATP</name>
        <dbReference type="ChEBI" id="CHEBI:30616"/>
    </ligand>
</feature>
<dbReference type="GO" id="GO:0001680">
    <property type="term" value="P:tRNA 3'-terminal CCA addition"/>
    <property type="evidence" value="ECO:0007669"/>
    <property type="project" value="UniProtKB-UniRule"/>
</dbReference>
<comment type="catalytic activity">
    <reaction evidence="11">
        <text>a tRNA with a 3' CCA end + 2 CTP + ATP = a tRNA with a 3' CCACCA end + 3 diphosphate</text>
        <dbReference type="Rhea" id="RHEA:76235"/>
        <dbReference type="Rhea" id="RHEA-COMP:10468"/>
        <dbReference type="Rhea" id="RHEA-COMP:18655"/>
        <dbReference type="ChEBI" id="CHEBI:30616"/>
        <dbReference type="ChEBI" id="CHEBI:33019"/>
        <dbReference type="ChEBI" id="CHEBI:37563"/>
        <dbReference type="ChEBI" id="CHEBI:83071"/>
        <dbReference type="ChEBI" id="CHEBI:195187"/>
    </reaction>
</comment>
<evidence type="ECO:0000259" key="13">
    <source>
        <dbReference type="Pfam" id="PF12627"/>
    </source>
</evidence>
<evidence type="ECO:0000256" key="5">
    <source>
        <dbReference type="ARBA" id="ARBA00022723"/>
    </source>
</evidence>
<comment type="caution">
    <text evidence="14">The sequence shown here is derived from an EMBL/GenBank/DDBJ whole genome shotgun (WGS) entry which is preliminary data.</text>
</comment>
<feature type="binding site" evidence="11">
    <location>
        <position position="95"/>
    </location>
    <ligand>
        <name>CTP</name>
        <dbReference type="ChEBI" id="CHEBI:37563"/>
    </ligand>
</feature>
<accession>A0A6N7QQI6</accession>
<keyword evidence="4 11" id="KW-0548">Nucleotidyltransferase</keyword>
<keyword evidence="14" id="KW-0378">Hydrolase</keyword>
<keyword evidence="5 11" id="KW-0479">Metal-binding</keyword>
<dbReference type="GO" id="GO:0004810">
    <property type="term" value="F:CCA tRNA nucleotidyltransferase activity"/>
    <property type="evidence" value="ECO:0007669"/>
    <property type="project" value="UniProtKB-UniRule"/>
</dbReference>
<evidence type="ECO:0000256" key="6">
    <source>
        <dbReference type="ARBA" id="ARBA00022741"/>
    </source>
</evidence>
<evidence type="ECO:0000256" key="8">
    <source>
        <dbReference type="ARBA" id="ARBA00022840"/>
    </source>
</evidence>
<keyword evidence="6 11" id="KW-0547">Nucleotide-binding</keyword>
<evidence type="ECO:0000259" key="12">
    <source>
        <dbReference type="Pfam" id="PF01743"/>
    </source>
</evidence>
<evidence type="ECO:0000256" key="2">
    <source>
        <dbReference type="ARBA" id="ARBA00022679"/>
    </source>
</evidence>
<feature type="binding site" evidence="11">
    <location>
        <position position="141"/>
    </location>
    <ligand>
        <name>CTP</name>
        <dbReference type="ChEBI" id="CHEBI:37563"/>
    </ligand>
</feature>
<feature type="binding site" evidence="11">
    <location>
        <position position="27"/>
    </location>
    <ligand>
        <name>Mg(2+)</name>
        <dbReference type="ChEBI" id="CHEBI:18420"/>
    </ligand>
</feature>
<feature type="binding site" evidence="11">
    <location>
        <position position="144"/>
    </location>
    <ligand>
        <name>CTP</name>
        <dbReference type="ChEBI" id="CHEBI:37563"/>
    </ligand>
</feature>
<dbReference type="InterPro" id="IPR032828">
    <property type="entry name" value="PolyA_RNA-bd"/>
</dbReference>
<dbReference type="InterPro" id="IPR043519">
    <property type="entry name" value="NT_sf"/>
</dbReference>
<keyword evidence="8 11" id="KW-0067">ATP-binding</keyword>
<keyword evidence="7 11" id="KW-0692">RNA repair</keyword>
<comment type="catalytic activity">
    <reaction evidence="11">
        <text>a tRNA precursor + 2 CTP + ATP = a tRNA with a 3' CCA end + 3 diphosphate</text>
        <dbReference type="Rhea" id="RHEA:14433"/>
        <dbReference type="Rhea" id="RHEA-COMP:10465"/>
        <dbReference type="Rhea" id="RHEA-COMP:10468"/>
        <dbReference type="ChEBI" id="CHEBI:30616"/>
        <dbReference type="ChEBI" id="CHEBI:33019"/>
        <dbReference type="ChEBI" id="CHEBI:37563"/>
        <dbReference type="ChEBI" id="CHEBI:74896"/>
        <dbReference type="ChEBI" id="CHEBI:83071"/>
        <dbReference type="EC" id="2.7.7.72"/>
    </reaction>
</comment>
<comment type="cofactor">
    <cofactor evidence="1 11">
        <name>Mg(2+)</name>
        <dbReference type="ChEBI" id="CHEBI:18420"/>
    </cofactor>
</comment>
<dbReference type="PIRSF" id="PIRSF000813">
    <property type="entry name" value="CCA_bact"/>
    <property type="match status" value="1"/>
</dbReference>
<comment type="miscellaneous">
    <text evidence="11">A single active site specifically recognizes both ATP and CTP and is responsible for their addition.</text>
</comment>
<evidence type="ECO:0000256" key="10">
    <source>
        <dbReference type="ARBA" id="ARBA00022884"/>
    </source>
</evidence>
<feature type="domain" description="tRNA nucleotidyltransferase/poly(A) polymerase RNA and SrmB- binding" evidence="13">
    <location>
        <begin position="153"/>
        <end position="215"/>
    </location>
</feature>
<dbReference type="Gene3D" id="1.10.3090.10">
    <property type="entry name" value="cca-adding enzyme, domain 2"/>
    <property type="match status" value="1"/>
</dbReference>
<evidence type="ECO:0000256" key="1">
    <source>
        <dbReference type="ARBA" id="ARBA00001946"/>
    </source>
</evidence>
<proteinExistence type="inferred from homology"/>
<dbReference type="GO" id="GO:0042245">
    <property type="term" value="P:RNA repair"/>
    <property type="evidence" value="ECO:0007669"/>
    <property type="project" value="UniProtKB-KW"/>
</dbReference>
<dbReference type="AlphaFoldDB" id="A0A6N7QQI6"/>
<dbReference type="PANTHER" id="PTHR47545:SF1">
    <property type="entry name" value="MULTIFUNCTIONAL CCA PROTEIN"/>
    <property type="match status" value="1"/>
</dbReference>
<dbReference type="Gene3D" id="3.30.460.10">
    <property type="entry name" value="Beta Polymerase, domain 2"/>
    <property type="match status" value="1"/>
</dbReference>
<keyword evidence="2 11" id="KW-0808">Transferase</keyword>
<feature type="binding site" evidence="11">
    <location>
        <position position="15"/>
    </location>
    <ligand>
        <name>CTP</name>
        <dbReference type="ChEBI" id="CHEBI:37563"/>
    </ligand>
</feature>
<feature type="binding site" evidence="11">
    <location>
        <position position="95"/>
    </location>
    <ligand>
        <name>ATP</name>
        <dbReference type="ChEBI" id="CHEBI:30616"/>
    </ligand>
</feature>
<gene>
    <name evidence="11 14" type="primary">cca</name>
    <name evidence="14" type="ORF">GH984_06090</name>
</gene>
<feature type="domain" description="Poly A polymerase head" evidence="12">
    <location>
        <begin position="7"/>
        <end position="126"/>
    </location>
</feature>
<evidence type="ECO:0000256" key="4">
    <source>
        <dbReference type="ARBA" id="ARBA00022695"/>
    </source>
</evidence>
<dbReference type="InterPro" id="IPR002646">
    <property type="entry name" value="PolA_pol_head_dom"/>
</dbReference>
<evidence type="ECO:0000256" key="9">
    <source>
        <dbReference type="ARBA" id="ARBA00022842"/>
    </source>
</evidence>
<feature type="binding site" evidence="11">
    <location>
        <position position="15"/>
    </location>
    <ligand>
        <name>ATP</name>
        <dbReference type="ChEBI" id="CHEBI:30616"/>
    </ligand>
</feature>
<evidence type="ECO:0000256" key="7">
    <source>
        <dbReference type="ARBA" id="ARBA00022800"/>
    </source>
</evidence>
<feature type="binding site" evidence="11">
    <location>
        <position position="25"/>
    </location>
    <ligand>
        <name>Mg(2+)</name>
        <dbReference type="ChEBI" id="CHEBI:18420"/>
    </ligand>
</feature>
<dbReference type="SUPFAM" id="SSF81301">
    <property type="entry name" value="Nucleotidyltransferase"/>
    <property type="match status" value="1"/>
</dbReference>
<feature type="binding site" evidence="11">
    <location>
        <position position="12"/>
    </location>
    <ligand>
        <name>ATP</name>
        <dbReference type="ChEBI" id="CHEBI:30616"/>
    </ligand>
</feature>
<organism evidence="14 15">
    <name type="scientific">Spiribacter salilacus</name>
    <dbReference type="NCBI Taxonomy" id="2664894"/>
    <lineage>
        <taxon>Bacteria</taxon>
        <taxon>Pseudomonadati</taxon>
        <taxon>Pseudomonadota</taxon>
        <taxon>Gammaproteobacteria</taxon>
        <taxon>Chromatiales</taxon>
        <taxon>Ectothiorhodospiraceae</taxon>
        <taxon>Spiribacter</taxon>
    </lineage>
</organism>
<sequence>MTEGLKIYAVGGAVRDRLLGLPVTERDWVVVGSSPEEMLARGFQPVGKDFPVFLHPDTHEEYALARTEQKVAPGYHGFTFHADASVTLEQDLQRRDLTINAIAETAQGQLIDPWGGQADLAARQLRHVSPAFREDPVRILRLARFAARFADLGFHIAKDTLALCQRMVAEHEADALVPERVWQEMAKALMTSRPDIFVEALKDSHLLPVILPALDIEKDELGLVCAALREAAASNAALAARFAVLLHRIDDDVAKVCDRLRAPRSCRDLAVLVHEHYRKYQQLASLNAEAVVELLVSLDAYRRPDRLADFTDACQAITRAQSTNANADTDELERALAITQDIAVQPLVDRGLRGPDIAKAIHAERVYRLQQRRSR</sequence>
<keyword evidence="15" id="KW-1185">Reference proteome</keyword>
<dbReference type="Proteomes" id="UP000433788">
    <property type="component" value="Unassembled WGS sequence"/>
</dbReference>
<protein>
    <recommendedName>
        <fullName evidence="11">CCA-adding enzyme</fullName>
        <ecNumber evidence="11">2.7.7.72</ecNumber>
    </recommendedName>
    <alternativeName>
        <fullName evidence="11">CCA tRNA nucleotidyltransferase</fullName>
    </alternativeName>
    <alternativeName>
        <fullName evidence="11">tRNA CCA-pyrophosphorylase</fullName>
    </alternativeName>
    <alternativeName>
        <fullName evidence="11">tRNA adenylyl-/cytidylyl- transferase</fullName>
    </alternativeName>
    <alternativeName>
        <fullName evidence="11">tRNA nucleotidyltransferase</fullName>
    </alternativeName>
    <alternativeName>
        <fullName evidence="11">tRNA-NT</fullName>
    </alternativeName>
</protein>
<dbReference type="GO" id="GO:0000287">
    <property type="term" value="F:magnesium ion binding"/>
    <property type="evidence" value="ECO:0007669"/>
    <property type="project" value="UniProtKB-UniRule"/>
</dbReference>
<keyword evidence="3 11" id="KW-0819">tRNA processing</keyword>
<feature type="binding site" evidence="11">
    <location>
        <position position="141"/>
    </location>
    <ligand>
        <name>ATP</name>
        <dbReference type="ChEBI" id="CHEBI:30616"/>
    </ligand>
</feature>
<dbReference type="HAMAP" id="MF_01262">
    <property type="entry name" value="CCA_bact_type2"/>
    <property type="match status" value="1"/>
</dbReference>
<comment type="similarity">
    <text evidence="11">Belongs to the tRNA nucleotidyltransferase/poly(A) polymerase family. Bacterial CCA-adding enzyme type 2 subfamily.</text>
</comment>
<reference evidence="14 15" key="1">
    <citation type="submission" date="2019-11" db="EMBL/GenBank/DDBJ databases">
        <authorList>
            <person name="Zhang X.Y."/>
        </authorList>
    </citation>
    <scope>NUCLEOTIDE SEQUENCE [LARGE SCALE GENOMIC DNA]</scope>
    <source>
        <strain evidence="14 15">C176</strain>
    </source>
</reference>